<feature type="transmembrane region" description="Helical" evidence="1">
    <location>
        <begin position="120"/>
        <end position="142"/>
    </location>
</feature>
<comment type="caution">
    <text evidence="2">The sequence shown here is derived from an EMBL/GenBank/DDBJ whole genome shotgun (WGS) entry which is preliminary data.</text>
</comment>
<keyword evidence="1" id="KW-1133">Transmembrane helix</keyword>
<proteinExistence type="predicted"/>
<evidence type="ECO:0008006" key="4">
    <source>
        <dbReference type="Google" id="ProtNLM"/>
    </source>
</evidence>
<gene>
    <name evidence="2" type="ORF">GCM10025875_09030</name>
</gene>
<feature type="transmembrane region" description="Helical" evidence="1">
    <location>
        <begin position="90"/>
        <end position="108"/>
    </location>
</feature>
<evidence type="ECO:0000313" key="3">
    <source>
        <dbReference type="Proteomes" id="UP001157161"/>
    </source>
</evidence>
<feature type="transmembrane region" description="Helical" evidence="1">
    <location>
        <begin position="20"/>
        <end position="39"/>
    </location>
</feature>
<evidence type="ECO:0000256" key="1">
    <source>
        <dbReference type="SAM" id="Phobius"/>
    </source>
</evidence>
<sequence>MLAVTWLSLPLLRRFGTGRVVTGGLLVTALGLGALAAAVSGPAWAYVLALVVVGAGAGLCSSPLSTLLTRVHRERTGRSGAGVNSTLRELASAGGVGLAGLALAVAAHGDGAPRPEEIVAAARGVFASVGAVLLVAAGVVAVPRRRGLSPRSTRSSRRR</sequence>
<keyword evidence="1" id="KW-0472">Membrane</keyword>
<dbReference type="Proteomes" id="UP001157161">
    <property type="component" value="Unassembled WGS sequence"/>
</dbReference>
<dbReference type="Gene3D" id="1.20.1250.20">
    <property type="entry name" value="MFS general substrate transporter like domains"/>
    <property type="match status" value="1"/>
</dbReference>
<protein>
    <recommendedName>
        <fullName evidence="4">MFS transporter</fullName>
    </recommendedName>
</protein>
<evidence type="ECO:0000313" key="2">
    <source>
        <dbReference type="EMBL" id="GMA30911.1"/>
    </source>
</evidence>
<dbReference type="InterPro" id="IPR036259">
    <property type="entry name" value="MFS_trans_sf"/>
</dbReference>
<keyword evidence="1" id="KW-0812">Transmembrane</keyword>
<dbReference type="EMBL" id="BSUM01000001">
    <property type="protein sequence ID" value="GMA30911.1"/>
    <property type="molecule type" value="Genomic_DNA"/>
</dbReference>
<feature type="transmembrane region" description="Helical" evidence="1">
    <location>
        <begin position="45"/>
        <end position="69"/>
    </location>
</feature>
<reference evidence="2" key="1">
    <citation type="journal article" date="2014" name="Int. J. Syst. Evol. Microbiol.">
        <title>Complete genome sequence of Corynebacterium casei LMG S-19264T (=DSM 44701T), isolated from a smear-ripened cheese.</title>
        <authorList>
            <consortium name="US DOE Joint Genome Institute (JGI-PGF)"/>
            <person name="Walter F."/>
            <person name="Albersmeier A."/>
            <person name="Kalinowski J."/>
            <person name="Ruckert C."/>
        </authorList>
    </citation>
    <scope>NUCLEOTIDE SEQUENCE</scope>
    <source>
        <strain evidence="2">NBRC 112290</strain>
    </source>
</reference>
<keyword evidence="3" id="KW-1185">Reference proteome</keyword>
<name>A0AA37UPW4_9MICO</name>
<dbReference type="AlphaFoldDB" id="A0AA37UPW4"/>
<accession>A0AA37UPW4</accession>
<dbReference type="SUPFAM" id="SSF103473">
    <property type="entry name" value="MFS general substrate transporter"/>
    <property type="match status" value="1"/>
</dbReference>
<organism evidence="2 3">
    <name type="scientific">Litorihabitans aurantiacus</name>
    <dbReference type="NCBI Taxonomy" id="1930061"/>
    <lineage>
        <taxon>Bacteria</taxon>
        <taxon>Bacillati</taxon>
        <taxon>Actinomycetota</taxon>
        <taxon>Actinomycetes</taxon>
        <taxon>Micrococcales</taxon>
        <taxon>Beutenbergiaceae</taxon>
        <taxon>Litorihabitans</taxon>
    </lineage>
</organism>
<reference evidence="2" key="2">
    <citation type="submission" date="2023-02" db="EMBL/GenBank/DDBJ databases">
        <authorList>
            <person name="Sun Q."/>
            <person name="Mori K."/>
        </authorList>
    </citation>
    <scope>NUCLEOTIDE SEQUENCE</scope>
    <source>
        <strain evidence="2">NBRC 112290</strain>
    </source>
</reference>